<reference evidence="1 2" key="2">
    <citation type="journal article" date="2022" name="Mol. Ecol. Resour.">
        <title>The genomes of chicory, endive, great burdock and yacon provide insights into Asteraceae paleo-polyploidization history and plant inulin production.</title>
        <authorList>
            <person name="Fan W."/>
            <person name="Wang S."/>
            <person name="Wang H."/>
            <person name="Wang A."/>
            <person name="Jiang F."/>
            <person name="Liu H."/>
            <person name="Zhao H."/>
            <person name="Xu D."/>
            <person name="Zhang Y."/>
        </authorList>
    </citation>
    <scope>NUCLEOTIDE SEQUENCE [LARGE SCALE GENOMIC DNA]</scope>
    <source>
        <strain evidence="2">cv. Punajuju</strain>
        <tissue evidence="1">Leaves</tissue>
    </source>
</reference>
<comment type="caution">
    <text evidence="1">The sequence shown here is derived from an EMBL/GenBank/DDBJ whole genome shotgun (WGS) entry which is preliminary data.</text>
</comment>
<dbReference type="Proteomes" id="UP001055811">
    <property type="component" value="Linkage Group LG08"/>
</dbReference>
<organism evidence="1 2">
    <name type="scientific">Cichorium intybus</name>
    <name type="common">Chicory</name>
    <dbReference type="NCBI Taxonomy" id="13427"/>
    <lineage>
        <taxon>Eukaryota</taxon>
        <taxon>Viridiplantae</taxon>
        <taxon>Streptophyta</taxon>
        <taxon>Embryophyta</taxon>
        <taxon>Tracheophyta</taxon>
        <taxon>Spermatophyta</taxon>
        <taxon>Magnoliopsida</taxon>
        <taxon>eudicotyledons</taxon>
        <taxon>Gunneridae</taxon>
        <taxon>Pentapetalae</taxon>
        <taxon>asterids</taxon>
        <taxon>campanulids</taxon>
        <taxon>Asterales</taxon>
        <taxon>Asteraceae</taxon>
        <taxon>Cichorioideae</taxon>
        <taxon>Cichorieae</taxon>
        <taxon>Cichoriinae</taxon>
        <taxon>Cichorium</taxon>
    </lineage>
</organism>
<reference evidence="2" key="1">
    <citation type="journal article" date="2022" name="Mol. Ecol. Resour.">
        <title>The genomes of chicory, endive, great burdock and yacon provide insights into Asteraceae palaeo-polyploidization history and plant inulin production.</title>
        <authorList>
            <person name="Fan W."/>
            <person name="Wang S."/>
            <person name="Wang H."/>
            <person name="Wang A."/>
            <person name="Jiang F."/>
            <person name="Liu H."/>
            <person name="Zhao H."/>
            <person name="Xu D."/>
            <person name="Zhang Y."/>
        </authorList>
    </citation>
    <scope>NUCLEOTIDE SEQUENCE [LARGE SCALE GENOMIC DNA]</scope>
    <source>
        <strain evidence="2">cv. Punajuju</strain>
    </source>
</reference>
<protein>
    <submittedName>
        <fullName evidence="1">Uncharacterized protein</fullName>
    </submittedName>
</protein>
<proteinExistence type="predicted"/>
<evidence type="ECO:0000313" key="1">
    <source>
        <dbReference type="EMBL" id="KAI3700393.1"/>
    </source>
</evidence>
<sequence length="251" mass="28223">MKNIVKSHEEDDTHASSSITRLPDEIILQILNKLLDLKILCVCYLVSKRFSSIVLQVDAISFTAPFLNSNIPDNNAGDVDDGPFSKKLLMLLIKPLYLLRAMVFTPSKPLPPVMSSFYNESFRSAMTFQSKFSEVKTLRIELAFSSFGGGRGRLYLNGDRLSEVKEWLHSPKVEDIPGSVSRCYIPVLNLPDSGYVMKGIFVIVMEMNDLVGGNDVVMNSNDGFEDEEEAAYTEAVMEILEKHKDRMQKVI</sequence>
<dbReference type="EMBL" id="CM042016">
    <property type="protein sequence ID" value="KAI3700393.1"/>
    <property type="molecule type" value="Genomic_DNA"/>
</dbReference>
<name>A0ACB8ZRX6_CICIN</name>
<keyword evidence="2" id="KW-1185">Reference proteome</keyword>
<evidence type="ECO:0000313" key="2">
    <source>
        <dbReference type="Proteomes" id="UP001055811"/>
    </source>
</evidence>
<gene>
    <name evidence="1" type="ORF">L2E82_45019</name>
</gene>
<accession>A0ACB8ZRX6</accession>